<protein>
    <submittedName>
        <fullName evidence="1">CLUMA_CG005776, isoform A</fullName>
    </submittedName>
</protein>
<name>A0A1J1HW71_9DIPT</name>
<evidence type="ECO:0000313" key="1">
    <source>
        <dbReference type="EMBL" id="CRK92269.1"/>
    </source>
</evidence>
<evidence type="ECO:0000313" key="2">
    <source>
        <dbReference type="Proteomes" id="UP000183832"/>
    </source>
</evidence>
<dbReference type="AlphaFoldDB" id="A0A1J1HW71"/>
<dbReference type="Proteomes" id="UP000183832">
    <property type="component" value="Unassembled WGS sequence"/>
</dbReference>
<accession>A0A1J1HW71</accession>
<proteinExistence type="predicted"/>
<sequence length="137" mass="16605">MKIVNFFKILWSQILIQNSILKFLVLIESSKRIKSHETFFHNYIFILENKEIFQQEKRKEKVQLELSNVHHLEHAKGLRHIVLSQNSFYTSTHFSCLSNSSSNRFSMRIRHKLKENLQHFENQQEKNKLDQNLILFY</sequence>
<keyword evidence="2" id="KW-1185">Reference proteome</keyword>
<gene>
    <name evidence="1" type="ORF">CLUMA_CG005776</name>
</gene>
<dbReference type="EMBL" id="CVRI01000024">
    <property type="protein sequence ID" value="CRK92269.1"/>
    <property type="molecule type" value="Genomic_DNA"/>
</dbReference>
<organism evidence="1 2">
    <name type="scientific">Clunio marinus</name>
    <dbReference type="NCBI Taxonomy" id="568069"/>
    <lineage>
        <taxon>Eukaryota</taxon>
        <taxon>Metazoa</taxon>
        <taxon>Ecdysozoa</taxon>
        <taxon>Arthropoda</taxon>
        <taxon>Hexapoda</taxon>
        <taxon>Insecta</taxon>
        <taxon>Pterygota</taxon>
        <taxon>Neoptera</taxon>
        <taxon>Endopterygota</taxon>
        <taxon>Diptera</taxon>
        <taxon>Nematocera</taxon>
        <taxon>Chironomoidea</taxon>
        <taxon>Chironomidae</taxon>
        <taxon>Clunio</taxon>
    </lineage>
</organism>
<reference evidence="1 2" key="1">
    <citation type="submission" date="2015-04" db="EMBL/GenBank/DDBJ databases">
        <authorList>
            <person name="Syromyatnikov M.Y."/>
            <person name="Popov V.N."/>
        </authorList>
    </citation>
    <scope>NUCLEOTIDE SEQUENCE [LARGE SCALE GENOMIC DNA]</scope>
</reference>